<dbReference type="AlphaFoldDB" id="A0A1R0XEE6"/>
<dbReference type="EMBL" id="MKQP01000011">
    <property type="protein sequence ID" value="OMD33432.1"/>
    <property type="molecule type" value="Genomic_DNA"/>
</dbReference>
<organism evidence="2 3">
    <name type="scientific">Paenibacillus odorifer</name>
    <dbReference type="NCBI Taxonomy" id="189426"/>
    <lineage>
        <taxon>Bacteria</taxon>
        <taxon>Bacillati</taxon>
        <taxon>Bacillota</taxon>
        <taxon>Bacilli</taxon>
        <taxon>Bacillales</taxon>
        <taxon>Paenibacillaceae</taxon>
        <taxon>Paenibacillus</taxon>
    </lineage>
</organism>
<name>A0A1R0XEE6_9BACL</name>
<evidence type="ECO:0000313" key="3">
    <source>
        <dbReference type="Proteomes" id="UP000187465"/>
    </source>
</evidence>
<feature type="domain" description="ABC-three component systems C-terminal" evidence="1">
    <location>
        <begin position="164"/>
        <end position="291"/>
    </location>
</feature>
<dbReference type="Pfam" id="PF20275">
    <property type="entry name" value="CTD10"/>
    <property type="match status" value="1"/>
</dbReference>
<proteinExistence type="predicted"/>
<gene>
    <name evidence="2" type="ORF">BJP51_11580</name>
</gene>
<sequence>MYFYDVKYKEIIREKTETEFEKFFSKVMQTKYKDDFMPCRPWGQEGDKKNDGYLISERHLFAVNGPHSLNQPRMIKKINSDFSGAIDYWEEFFDKWSFVHNQDSLPPKINKELLKLGTKYTAIKFTFWGPSTLRDIIFSLEEAYIRDILGPVPSKINYATLKFEDIQPVIKSISKRSNPRKEDLEPVPENKLLINGLSDPIIGLIKAGLIRAPLVRQYLDLQTELNLGDQIADTLRRHYEDLRDNTKLDPDEIYSELAKFITDPNKKDNQVYMAAVHTVLAYFFEQCTIFESVSA</sequence>
<dbReference type="Proteomes" id="UP000187465">
    <property type="component" value="Unassembled WGS sequence"/>
</dbReference>
<dbReference type="InterPro" id="IPR046919">
    <property type="entry name" value="ABC-3C_CTD10"/>
</dbReference>
<accession>A0A1R0XEE6</accession>
<reference evidence="2 3" key="1">
    <citation type="submission" date="2016-10" db="EMBL/GenBank/DDBJ databases">
        <title>Paenibacillus species isolates.</title>
        <authorList>
            <person name="Beno S.M."/>
        </authorList>
    </citation>
    <scope>NUCLEOTIDE SEQUENCE [LARGE SCALE GENOMIC DNA]</scope>
    <source>
        <strain evidence="2 3">FSL H7-0604</strain>
    </source>
</reference>
<evidence type="ECO:0000259" key="1">
    <source>
        <dbReference type="Pfam" id="PF20275"/>
    </source>
</evidence>
<comment type="caution">
    <text evidence="2">The sequence shown here is derived from an EMBL/GenBank/DDBJ whole genome shotgun (WGS) entry which is preliminary data.</text>
</comment>
<evidence type="ECO:0000313" key="2">
    <source>
        <dbReference type="EMBL" id="OMD33432.1"/>
    </source>
</evidence>
<protein>
    <recommendedName>
        <fullName evidence="1">ABC-three component systems C-terminal domain-containing protein</fullName>
    </recommendedName>
</protein>